<name>A0A1I7VVG0_LOALO</name>
<sequence length="235" mass="27635">MSFCDNLQRHDNSKWGRTSVGTLNLDEMNNVKVESQNAPRLNMNHGFMKSIVRNQIDRDEYDKLASERRVTSSYRHLERPRKTCDPLYIPPHLRNITVKITKNEESQDSHMKDEKEELRKEIRRRLIEQMTKEEHERLQMTTETVIPSPTLMKQNTDTRRRSDLAAIVATPARNEPLFKLNIRGQDGNPIEQIVHANDNSARVAKALTRQLELTDDQCRLLRNRIDEELKKRLEV</sequence>
<comment type="similarity">
    <text evidence="1">Belongs to the UPF0561 family.</text>
</comment>
<dbReference type="InterPro" id="IPR018888">
    <property type="entry name" value="UPF0561"/>
</dbReference>
<evidence type="ECO:0000313" key="2">
    <source>
        <dbReference type="Proteomes" id="UP000095285"/>
    </source>
</evidence>
<accession>A0A1I7VVG0</accession>
<dbReference type="AlphaFoldDB" id="A0A1I7VVG0"/>
<dbReference type="PANTHER" id="PTHR34256">
    <property type="entry name" value="UPF0561 PROTEIN C2ORF68"/>
    <property type="match status" value="1"/>
</dbReference>
<protein>
    <submittedName>
        <fullName evidence="3">UPF0561 protein C2orf68 homolog</fullName>
    </submittedName>
</protein>
<dbReference type="eggNOG" id="ENOG502TG06">
    <property type="taxonomic scope" value="Eukaryota"/>
</dbReference>
<dbReference type="Proteomes" id="UP000095285">
    <property type="component" value="Unassembled WGS sequence"/>
</dbReference>
<reference evidence="3" key="2">
    <citation type="submission" date="2016-11" db="UniProtKB">
        <authorList>
            <consortium name="WormBaseParasite"/>
        </authorList>
    </citation>
    <scope>IDENTIFICATION</scope>
</reference>
<evidence type="ECO:0000256" key="1">
    <source>
        <dbReference type="ARBA" id="ARBA00006905"/>
    </source>
</evidence>
<dbReference type="WBParaSite" id="EN70_6711">
    <property type="protein sequence ID" value="EN70_6711"/>
    <property type="gene ID" value="EN70_6711"/>
</dbReference>
<proteinExistence type="inferred from homology"/>
<evidence type="ECO:0000313" key="3">
    <source>
        <dbReference type="WBParaSite" id="EN70_6711"/>
    </source>
</evidence>
<dbReference type="PANTHER" id="PTHR34256:SF1">
    <property type="entry name" value="UPF0561 PROTEIN C2ORF68"/>
    <property type="match status" value="1"/>
</dbReference>
<keyword evidence="2" id="KW-1185">Reference proteome</keyword>
<dbReference type="STRING" id="7209.A0A1I7VVG0"/>
<organism evidence="2 3">
    <name type="scientific">Loa loa</name>
    <name type="common">Eye worm</name>
    <name type="synonym">Filaria loa</name>
    <dbReference type="NCBI Taxonomy" id="7209"/>
    <lineage>
        <taxon>Eukaryota</taxon>
        <taxon>Metazoa</taxon>
        <taxon>Ecdysozoa</taxon>
        <taxon>Nematoda</taxon>
        <taxon>Chromadorea</taxon>
        <taxon>Rhabditida</taxon>
        <taxon>Spirurina</taxon>
        <taxon>Spiruromorpha</taxon>
        <taxon>Filarioidea</taxon>
        <taxon>Onchocercidae</taxon>
        <taxon>Loa</taxon>
    </lineage>
</organism>
<reference evidence="2" key="1">
    <citation type="submission" date="2012-04" db="EMBL/GenBank/DDBJ databases">
        <title>The Genome Sequence of Loa loa.</title>
        <authorList>
            <consortium name="The Broad Institute Genome Sequencing Platform"/>
            <consortium name="Broad Institute Genome Sequencing Center for Infectious Disease"/>
            <person name="Nutman T.B."/>
            <person name="Fink D.L."/>
            <person name="Russ C."/>
            <person name="Young S."/>
            <person name="Zeng Q."/>
            <person name="Gargeya S."/>
            <person name="Alvarado L."/>
            <person name="Berlin A."/>
            <person name="Chapman S.B."/>
            <person name="Chen Z."/>
            <person name="Freedman E."/>
            <person name="Gellesch M."/>
            <person name="Goldberg J."/>
            <person name="Griggs A."/>
            <person name="Gujja S."/>
            <person name="Heilman E.R."/>
            <person name="Heiman D."/>
            <person name="Howarth C."/>
            <person name="Mehta T."/>
            <person name="Neiman D."/>
            <person name="Pearson M."/>
            <person name="Roberts A."/>
            <person name="Saif S."/>
            <person name="Shea T."/>
            <person name="Shenoy N."/>
            <person name="Sisk P."/>
            <person name="Stolte C."/>
            <person name="Sykes S."/>
            <person name="White J."/>
            <person name="Yandava C."/>
            <person name="Haas B."/>
            <person name="Henn M.R."/>
            <person name="Nusbaum C."/>
            <person name="Birren B."/>
        </authorList>
    </citation>
    <scope>NUCLEOTIDE SEQUENCE [LARGE SCALE GENOMIC DNA]</scope>
</reference>
<dbReference type="Pfam" id="PF10573">
    <property type="entry name" value="UPF0561"/>
    <property type="match status" value="1"/>
</dbReference>